<name>K5UHP7_PHACS</name>
<dbReference type="AlphaFoldDB" id="K5UHP7"/>
<reference evidence="1 2" key="1">
    <citation type="journal article" date="2012" name="BMC Genomics">
        <title>Comparative genomics of the white-rot fungi, Phanerochaete carnosa and P. chrysosporium, to elucidate the genetic basis of the distinct wood types they colonize.</title>
        <authorList>
            <person name="Suzuki H."/>
            <person name="MacDonald J."/>
            <person name="Syed K."/>
            <person name="Salamov A."/>
            <person name="Hori C."/>
            <person name="Aerts A."/>
            <person name="Henrissat B."/>
            <person name="Wiebenga A."/>
            <person name="vanKuyk P.A."/>
            <person name="Barry K."/>
            <person name="Lindquist E."/>
            <person name="LaButti K."/>
            <person name="Lapidus A."/>
            <person name="Lucas S."/>
            <person name="Coutinho P."/>
            <person name="Gong Y."/>
            <person name="Samejima M."/>
            <person name="Mahadevan R."/>
            <person name="Abou-Zaid M."/>
            <person name="de Vries R.P."/>
            <person name="Igarashi K."/>
            <person name="Yadav J.S."/>
            <person name="Grigoriev I.V."/>
            <person name="Master E.R."/>
        </authorList>
    </citation>
    <scope>NUCLEOTIDE SEQUENCE [LARGE SCALE GENOMIC DNA]</scope>
    <source>
        <strain evidence="1 2">HHB-10118-sp</strain>
    </source>
</reference>
<dbReference type="KEGG" id="pco:PHACADRAFT_265887"/>
<keyword evidence="2" id="KW-1185">Reference proteome</keyword>
<proteinExistence type="predicted"/>
<protein>
    <submittedName>
        <fullName evidence="1">Uncharacterized protein</fullName>
    </submittedName>
</protein>
<dbReference type="Proteomes" id="UP000008370">
    <property type="component" value="Unassembled WGS sequence"/>
</dbReference>
<evidence type="ECO:0000313" key="1">
    <source>
        <dbReference type="EMBL" id="EKM49046.1"/>
    </source>
</evidence>
<dbReference type="GeneID" id="18919233"/>
<dbReference type="RefSeq" id="XP_007402401.1">
    <property type="nucleotide sequence ID" value="XM_007402339.1"/>
</dbReference>
<evidence type="ECO:0000313" key="2">
    <source>
        <dbReference type="Proteomes" id="UP000008370"/>
    </source>
</evidence>
<sequence>MENEVVASGFGNGALLRQAMTRHARAHRVPIYMRVPAALRSRGTPSLAASPTSCLPGQATVHHLCTCGKKVNVSSWCWR</sequence>
<dbReference type="EMBL" id="JH930577">
    <property type="protein sequence ID" value="EKM49046.1"/>
    <property type="molecule type" value="Genomic_DNA"/>
</dbReference>
<accession>K5UHP7</accession>
<organism evidence="1 2">
    <name type="scientific">Phanerochaete carnosa (strain HHB-10118-sp)</name>
    <name type="common">White-rot fungus</name>
    <name type="synonym">Peniophora carnosa</name>
    <dbReference type="NCBI Taxonomy" id="650164"/>
    <lineage>
        <taxon>Eukaryota</taxon>
        <taxon>Fungi</taxon>
        <taxon>Dikarya</taxon>
        <taxon>Basidiomycota</taxon>
        <taxon>Agaricomycotina</taxon>
        <taxon>Agaricomycetes</taxon>
        <taxon>Polyporales</taxon>
        <taxon>Phanerochaetaceae</taxon>
        <taxon>Phanerochaete</taxon>
    </lineage>
</organism>
<dbReference type="HOGENOM" id="CLU_2671875_0_0_1"/>
<gene>
    <name evidence="1" type="ORF">PHACADRAFT_265887</name>
</gene>
<dbReference type="InParanoid" id="K5UHP7"/>